<name>A0A398DHC4_9BACT</name>
<dbReference type="Gene3D" id="3.40.30.10">
    <property type="entry name" value="Glutaredoxin"/>
    <property type="match status" value="1"/>
</dbReference>
<organism evidence="6 7">
    <name type="scientific">Candidatus Cryosericum odellii</name>
    <dbReference type="NCBI Taxonomy" id="2290917"/>
    <lineage>
        <taxon>Bacteria</taxon>
        <taxon>Pseudomonadati</taxon>
        <taxon>Caldisericota/Cryosericota group</taxon>
        <taxon>Candidatus Cryosericota</taxon>
        <taxon>Candidatus Cryosericia</taxon>
        <taxon>Candidatus Cryosericales</taxon>
        <taxon>Candidatus Cryosericaceae</taxon>
        <taxon>Candidatus Cryosericum</taxon>
    </lineage>
</organism>
<accession>A0A398DHC4</accession>
<dbReference type="GO" id="GO:0046872">
    <property type="term" value="F:metal ion binding"/>
    <property type="evidence" value="ECO:0007669"/>
    <property type="project" value="UniProtKB-KW"/>
</dbReference>
<comment type="caution">
    <text evidence="6">The sequence shown here is derived from an EMBL/GenBank/DDBJ whole genome shotgun (WGS) entry which is preliminary data.</text>
</comment>
<dbReference type="InterPro" id="IPR011538">
    <property type="entry name" value="Nuo51_FMN-bd"/>
</dbReference>
<dbReference type="Gene3D" id="3.40.50.11540">
    <property type="entry name" value="NADH-ubiquinone oxidoreductase 51kDa subunit"/>
    <property type="match status" value="1"/>
</dbReference>
<dbReference type="GO" id="GO:0051539">
    <property type="term" value="F:4 iron, 4 sulfur cluster binding"/>
    <property type="evidence" value="ECO:0007669"/>
    <property type="project" value="UniProtKB-KW"/>
</dbReference>
<dbReference type="PANTHER" id="PTHR43578">
    <property type="entry name" value="NADH-QUINONE OXIDOREDUCTASE SUBUNIT F"/>
    <property type="match status" value="1"/>
</dbReference>
<dbReference type="InterPro" id="IPR037225">
    <property type="entry name" value="Nuo51_FMN-bd_sf"/>
</dbReference>
<dbReference type="Pfam" id="PF01512">
    <property type="entry name" value="Complex1_51K"/>
    <property type="match status" value="1"/>
</dbReference>
<feature type="non-terminal residue" evidence="6">
    <location>
        <position position="221"/>
    </location>
</feature>
<dbReference type="AlphaFoldDB" id="A0A398DHC4"/>
<dbReference type="EMBL" id="QXIU01000140">
    <property type="protein sequence ID" value="RIE10504.1"/>
    <property type="molecule type" value="Genomic_DNA"/>
</dbReference>
<sequence>MIRNQLLVCAGGACITSGEKSVKDVLVDELKKNGIEDEVQVIETGCMGACDLGPIVVVYPEGTFYQKVTVENAGLIVNEHLVKGRTVSELLYSEPTSERKAQTSGDIPFYTRQVKRVLRNCGVIDPLSIEEYIARDGYFALGKALEMTPDDIIGVVLDSGLRGRGGAGFPTGLKWKATRAAQGSPKYVVCNGDEGDPGAFMDRSVLEGDPHSIIEAMAIAG</sequence>
<dbReference type="Gene3D" id="6.10.250.1450">
    <property type="match status" value="1"/>
</dbReference>
<evidence type="ECO:0000259" key="5">
    <source>
        <dbReference type="Pfam" id="PF01512"/>
    </source>
</evidence>
<dbReference type="RefSeq" id="WP_207799102.1">
    <property type="nucleotide sequence ID" value="NZ_QXIU01000140.1"/>
</dbReference>
<keyword evidence="4" id="KW-0411">Iron-sulfur</keyword>
<dbReference type="Pfam" id="PF01257">
    <property type="entry name" value="2Fe-2S_thioredx"/>
    <property type="match status" value="1"/>
</dbReference>
<gene>
    <name evidence="6" type="ORF">SMC5_05825</name>
</gene>
<evidence type="ECO:0000313" key="7">
    <source>
        <dbReference type="Proteomes" id="UP000266489"/>
    </source>
</evidence>
<protein>
    <recommendedName>
        <fullName evidence="5">NADH-ubiquinone oxidoreductase 51kDa subunit FMN-binding domain-containing protein</fullName>
    </recommendedName>
</protein>
<evidence type="ECO:0000313" key="6">
    <source>
        <dbReference type="EMBL" id="RIE10504.1"/>
    </source>
</evidence>
<dbReference type="PANTHER" id="PTHR43578:SF3">
    <property type="entry name" value="NADH-QUINONE OXIDOREDUCTASE SUBUNIT F"/>
    <property type="match status" value="1"/>
</dbReference>
<evidence type="ECO:0000256" key="2">
    <source>
        <dbReference type="ARBA" id="ARBA00022723"/>
    </source>
</evidence>
<dbReference type="Proteomes" id="UP000266489">
    <property type="component" value="Unassembled WGS sequence"/>
</dbReference>
<evidence type="ECO:0000256" key="4">
    <source>
        <dbReference type="ARBA" id="ARBA00023014"/>
    </source>
</evidence>
<dbReference type="CDD" id="cd02980">
    <property type="entry name" value="TRX_Fd_family"/>
    <property type="match status" value="1"/>
</dbReference>
<keyword evidence="3" id="KW-0408">Iron</keyword>
<keyword evidence="1" id="KW-0004">4Fe-4S</keyword>
<evidence type="ECO:0000256" key="1">
    <source>
        <dbReference type="ARBA" id="ARBA00022485"/>
    </source>
</evidence>
<dbReference type="InterPro" id="IPR036249">
    <property type="entry name" value="Thioredoxin-like_sf"/>
</dbReference>
<dbReference type="SUPFAM" id="SSF142019">
    <property type="entry name" value="Nqo1 FMN-binding domain-like"/>
    <property type="match status" value="1"/>
</dbReference>
<proteinExistence type="predicted"/>
<evidence type="ECO:0000256" key="3">
    <source>
        <dbReference type="ARBA" id="ARBA00023004"/>
    </source>
</evidence>
<feature type="domain" description="NADH-ubiquinone oxidoreductase 51kDa subunit FMN-binding" evidence="5">
    <location>
        <begin position="157"/>
        <end position="220"/>
    </location>
</feature>
<dbReference type="SUPFAM" id="SSF52833">
    <property type="entry name" value="Thioredoxin-like"/>
    <property type="match status" value="1"/>
</dbReference>
<reference evidence="6 7" key="1">
    <citation type="submission" date="2018-09" db="EMBL/GenBank/DDBJ databases">
        <title>Discovery and Ecogenomic Context for Candidatus Cryosericales, a Global Caldiserica Order Active in Thawing Permafrost.</title>
        <authorList>
            <person name="Martinez M.A."/>
            <person name="Woodcroft B.J."/>
            <person name="Ignacio Espinoza J.C."/>
            <person name="Zayed A."/>
            <person name="Singleton C.M."/>
            <person name="Boyd J."/>
            <person name="Li Y.-F."/>
            <person name="Purvine S."/>
            <person name="Maughan H."/>
            <person name="Hodgkins S.B."/>
            <person name="Anderson D."/>
            <person name="Sederholm M."/>
            <person name="Temperton B."/>
            <person name="Saleska S.R."/>
            <person name="Tyson G.W."/>
            <person name="Rich V.I."/>
        </authorList>
    </citation>
    <scope>NUCLEOTIDE SEQUENCE [LARGE SCALE GENOMIC DNA]</scope>
    <source>
        <strain evidence="6 7">SMC5</strain>
    </source>
</reference>
<keyword evidence="2" id="KW-0479">Metal-binding</keyword>